<feature type="transmembrane region" description="Helical" evidence="8">
    <location>
        <begin position="330"/>
        <end position="353"/>
    </location>
</feature>
<organism evidence="9 10">
    <name type="scientific">Paenibacillus artemisiicola</name>
    <dbReference type="NCBI Taxonomy" id="1172618"/>
    <lineage>
        <taxon>Bacteria</taxon>
        <taxon>Bacillati</taxon>
        <taxon>Bacillota</taxon>
        <taxon>Bacilli</taxon>
        <taxon>Bacillales</taxon>
        <taxon>Paenibacillaceae</taxon>
        <taxon>Paenibacillus</taxon>
    </lineage>
</organism>
<proteinExistence type="inferred from homology"/>
<feature type="transmembrane region" description="Helical" evidence="8">
    <location>
        <begin position="143"/>
        <end position="165"/>
    </location>
</feature>
<feature type="transmembrane region" description="Helical" evidence="8">
    <location>
        <begin position="299"/>
        <end position="318"/>
    </location>
</feature>
<evidence type="ECO:0000256" key="6">
    <source>
        <dbReference type="ARBA" id="ARBA00022989"/>
    </source>
</evidence>
<evidence type="ECO:0000256" key="5">
    <source>
        <dbReference type="ARBA" id="ARBA00022692"/>
    </source>
</evidence>
<dbReference type="RefSeq" id="WP_208846177.1">
    <property type="nucleotide sequence ID" value="NZ_JAGGDJ010000001.1"/>
</dbReference>
<evidence type="ECO:0000256" key="7">
    <source>
        <dbReference type="ARBA" id="ARBA00023136"/>
    </source>
</evidence>
<dbReference type="EMBL" id="JAGGDJ010000001">
    <property type="protein sequence ID" value="MBO7743173.1"/>
    <property type="molecule type" value="Genomic_DNA"/>
</dbReference>
<evidence type="ECO:0000313" key="9">
    <source>
        <dbReference type="EMBL" id="MBO7743173.1"/>
    </source>
</evidence>
<keyword evidence="5 8" id="KW-0812">Transmembrane</keyword>
<feature type="transmembrane region" description="Helical" evidence="8">
    <location>
        <begin position="112"/>
        <end position="131"/>
    </location>
</feature>
<dbReference type="PANTHER" id="PTHR34975">
    <property type="entry name" value="SPORE GERMINATION PROTEIN A2"/>
    <property type="match status" value="1"/>
</dbReference>
<comment type="subcellular location">
    <subcellularLocation>
        <location evidence="1">Membrane</location>
        <topology evidence="1">Multi-pass membrane protein</topology>
    </subcellularLocation>
</comment>
<feature type="transmembrane region" description="Helical" evidence="8">
    <location>
        <begin position="71"/>
        <end position="92"/>
    </location>
</feature>
<keyword evidence="4" id="KW-0309">Germination</keyword>
<protein>
    <submittedName>
        <fullName evidence="9">Endospore germination permease</fullName>
    </submittedName>
</protein>
<evidence type="ECO:0000256" key="1">
    <source>
        <dbReference type="ARBA" id="ARBA00004141"/>
    </source>
</evidence>
<dbReference type="Pfam" id="PF03845">
    <property type="entry name" value="Spore_permease"/>
    <property type="match status" value="1"/>
</dbReference>
<reference evidence="9 10" key="1">
    <citation type="submission" date="2021-03" db="EMBL/GenBank/DDBJ databases">
        <title>Paenibacillus artemisicola MWE-103 whole genome sequence.</title>
        <authorList>
            <person name="Ham Y.J."/>
        </authorList>
    </citation>
    <scope>NUCLEOTIDE SEQUENCE [LARGE SCALE GENOMIC DNA]</scope>
    <source>
        <strain evidence="9 10">MWE-103</strain>
    </source>
</reference>
<comment type="caution">
    <text evidence="9">The sequence shown here is derived from an EMBL/GenBank/DDBJ whole genome shotgun (WGS) entry which is preliminary data.</text>
</comment>
<evidence type="ECO:0000256" key="2">
    <source>
        <dbReference type="ARBA" id="ARBA00007998"/>
    </source>
</evidence>
<dbReference type="InterPro" id="IPR004761">
    <property type="entry name" value="Spore_GerAB"/>
</dbReference>
<evidence type="ECO:0000313" key="10">
    <source>
        <dbReference type="Proteomes" id="UP000670947"/>
    </source>
</evidence>
<evidence type="ECO:0000256" key="4">
    <source>
        <dbReference type="ARBA" id="ARBA00022544"/>
    </source>
</evidence>
<dbReference type="NCBIfam" id="TIGR00912">
    <property type="entry name" value="2A0309"/>
    <property type="match status" value="1"/>
</dbReference>
<gene>
    <name evidence="9" type="ORF">I8J29_03130</name>
</gene>
<evidence type="ECO:0000256" key="3">
    <source>
        <dbReference type="ARBA" id="ARBA00022448"/>
    </source>
</evidence>
<keyword evidence="10" id="KW-1185">Reference proteome</keyword>
<keyword evidence="7 8" id="KW-0472">Membrane</keyword>
<feature type="transmembrane region" description="Helical" evidence="8">
    <location>
        <begin position="216"/>
        <end position="236"/>
    </location>
</feature>
<feature type="transmembrane region" description="Helical" evidence="8">
    <location>
        <begin position="36"/>
        <end position="59"/>
    </location>
</feature>
<keyword evidence="6 8" id="KW-1133">Transmembrane helix</keyword>
<name>A0ABS3W4E6_9BACL</name>
<feature type="transmembrane region" description="Helical" evidence="8">
    <location>
        <begin position="185"/>
        <end position="204"/>
    </location>
</feature>
<dbReference type="PANTHER" id="PTHR34975:SF2">
    <property type="entry name" value="SPORE GERMINATION PROTEIN A2"/>
    <property type="match status" value="1"/>
</dbReference>
<keyword evidence="3" id="KW-0813">Transport</keyword>
<dbReference type="Proteomes" id="UP000670947">
    <property type="component" value="Unassembled WGS sequence"/>
</dbReference>
<comment type="similarity">
    <text evidence="2">Belongs to the amino acid-polyamine-organocation (APC) superfamily. Spore germination protein (SGP) (TC 2.A.3.9) family.</text>
</comment>
<feature type="transmembrane region" description="Helical" evidence="8">
    <location>
        <begin position="266"/>
        <end position="287"/>
    </location>
</feature>
<evidence type="ECO:0000256" key="8">
    <source>
        <dbReference type="SAM" id="Phobius"/>
    </source>
</evidence>
<accession>A0ABS3W4E6</accession>
<sequence>MKLSGSQMVWIVVTQVCQIIGIRMTPAIELAKQDTWLSMLVGGCIGIALTLLVVHLSILHPNQTLTQFSQALLGKWLGRIIVLPYLISWYIFCAGLLREYPGFLQPILLDRTPLWIIMLLLLGLMIYLTYTAGITGIGRLSEFMGPVIMITLVVSFILNIVNADWHNLLPVYADSEWKNIVKGSLGPAFWFPGPFTLLVVIAFMNNPKQALSKSMLGVGITVFMVFASTLMVLMVFGPDLAAKIRFSYFLYVRTINVLNFIQNIDIFFMFIWIFGVTVQLSLYLFVASYELGQWLNHKNWRKLLLFIAPAIFIMAVMIPDETALTSYDKFWSAVVFPVCGIGIPLLLWILSIVKKKTVHA</sequence>
<dbReference type="Gene3D" id="1.20.1740.10">
    <property type="entry name" value="Amino acid/polyamine transporter I"/>
    <property type="match status" value="1"/>
</dbReference>